<keyword evidence="8" id="KW-1185">Reference proteome</keyword>
<feature type="chain" id="PRO_5012766929" description="FAD-binding PCMH-type domain-containing protein" evidence="5">
    <location>
        <begin position="23"/>
        <end position="489"/>
    </location>
</feature>
<dbReference type="AlphaFoldDB" id="A0A2A9NFP5"/>
<dbReference type="Proteomes" id="UP000242287">
    <property type="component" value="Unassembled WGS sequence"/>
</dbReference>
<dbReference type="EMBL" id="KZ302177">
    <property type="protein sequence ID" value="PFH46586.1"/>
    <property type="molecule type" value="Genomic_DNA"/>
</dbReference>
<evidence type="ECO:0000256" key="2">
    <source>
        <dbReference type="ARBA" id="ARBA00022630"/>
    </source>
</evidence>
<protein>
    <recommendedName>
        <fullName evidence="6">FAD-binding PCMH-type domain-containing protein</fullName>
    </recommendedName>
</protein>
<evidence type="ECO:0000256" key="1">
    <source>
        <dbReference type="ARBA" id="ARBA00005466"/>
    </source>
</evidence>
<dbReference type="PROSITE" id="PS51387">
    <property type="entry name" value="FAD_PCMH"/>
    <property type="match status" value="1"/>
</dbReference>
<dbReference type="SUPFAM" id="SSF56176">
    <property type="entry name" value="FAD-binding/transporter-associated domain-like"/>
    <property type="match status" value="1"/>
</dbReference>
<name>A0A2A9NFP5_9AGAR</name>
<keyword evidence="2" id="KW-0285">Flavoprotein</keyword>
<dbReference type="Pfam" id="PF01565">
    <property type="entry name" value="FAD_binding_4"/>
    <property type="match status" value="1"/>
</dbReference>
<accession>A0A2A9NFP5</accession>
<comment type="similarity">
    <text evidence="1">Belongs to the oxygen-dependent FAD-linked oxidoreductase family.</text>
</comment>
<dbReference type="InterPro" id="IPR016166">
    <property type="entry name" value="FAD-bd_PCMH"/>
</dbReference>
<dbReference type="InterPro" id="IPR016169">
    <property type="entry name" value="FAD-bd_PCMH_sub2"/>
</dbReference>
<keyword evidence="4" id="KW-0560">Oxidoreductase</keyword>
<gene>
    <name evidence="7" type="ORF">AMATHDRAFT_69520</name>
</gene>
<feature type="domain" description="FAD-binding PCMH-type" evidence="6">
    <location>
        <begin position="63"/>
        <end position="233"/>
    </location>
</feature>
<dbReference type="OrthoDB" id="2151789at2759"/>
<dbReference type="InterPro" id="IPR050416">
    <property type="entry name" value="FAD-linked_Oxidoreductase"/>
</dbReference>
<dbReference type="InterPro" id="IPR036318">
    <property type="entry name" value="FAD-bd_PCMH-like_sf"/>
</dbReference>
<evidence type="ECO:0000256" key="5">
    <source>
        <dbReference type="SAM" id="SignalP"/>
    </source>
</evidence>
<dbReference type="Gene3D" id="3.30.465.10">
    <property type="match status" value="1"/>
</dbReference>
<dbReference type="STRING" id="703135.A0A2A9NFP5"/>
<reference evidence="7 8" key="1">
    <citation type="submission" date="2014-02" db="EMBL/GenBank/DDBJ databases">
        <title>Transposable element dynamics among asymbiotic and ectomycorrhizal Amanita fungi.</title>
        <authorList>
            <consortium name="DOE Joint Genome Institute"/>
            <person name="Hess J."/>
            <person name="Skrede I."/>
            <person name="Wolfe B."/>
            <person name="LaButti K."/>
            <person name="Ohm R.A."/>
            <person name="Grigoriev I.V."/>
            <person name="Pringle A."/>
        </authorList>
    </citation>
    <scope>NUCLEOTIDE SEQUENCE [LARGE SCALE GENOMIC DNA]</scope>
    <source>
        <strain evidence="7 8">SKay4041</strain>
    </source>
</reference>
<evidence type="ECO:0000256" key="3">
    <source>
        <dbReference type="ARBA" id="ARBA00022827"/>
    </source>
</evidence>
<feature type="signal peptide" evidence="5">
    <location>
        <begin position="1"/>
        <end position="22"/>
    </location>
</feature>
<dbReference type="InterPro" id="IPR006094">
    <property type="entry name" value="Oxid_FAD_bind_N"/>
</dbReference>
<evidence type="ECO:0000313" key="8">
    <source>
        <dbReference type="Proteomes" id="UP000242287"/>
    </source>
</evidence>
<evidence type="ECO:0000313" key="7">
    <source>
        <dbReference type="EMBL" id="PFH46586.1"/>
    </source>
</evidence>
<dbReference type="PANTHER" id="PTHR42973:SF13">
    <property type="entry name" value="FAD-BINDING PCMH-TYPE DOMAIN-CONTAINING PROTEIN"/>
    <property type="match status" value="1"/>
</dbReference>
<dbReference type="PANTHER" id="PTHR42973">
    <property type="entry name" value="BINDING OXIDOREDUCTASE, PUTATIVE (AFU_ORTHOLOGUE AFUA_1G17690)-RELATED"/>
    <property type="match status" value="1"/>
</dbReference>
<evidence type="ECO:0000256" key="4">
    <source>
        <dbReference type="ARBA" id="ARBA00023002"/>
    </source>
</evidence>
<organism evidence="7 8">
    <name type="scientific">Amanita thiersii Skay4041</name>
    <dbReference type="NCBI Taxonomy" id="703135"/>
    <lineage>
        <taxon>Eukaryota</taxon>
        <taxon>Fungi</taxon>
        <taxon>Dikarya</taxon>
        <taxon>Basidiomycota</taxon>
        <taxon>Agaricomycotina</taxon>
        <taxon>Agaricomycetes</taxon>
        <taxon>Agaricomycetidae</taxon>
        <taxon>Agaricales</taxon>
        <taxon>Pluteineae</taxon>
        <taxon>Amanitaceae</taxon>
        <taxon>Amanita</taxon>
    </lineage>
</organism>
<proteinExistence type="inferred from homology"/>
<keyword evidence="5" id="KW-0732">Signal</keyword>
<sequence length="489" mass="53518">MTTTRSLPLLLLLASLFCVSFARQGNPRAVCKKIAQVISTASAVFYPNDPEYVNDNKHWAVSSSQDSTCSFEPGTAHDLGKALRFIGREKVQFGVKSGGHATNPGFSSTSGVQIALTRFNIVTYHQETQTADIGTGLVFDDVYKKLERHNVAVLGGRVSGIGVGGFLLGGGYSWHTNQYGLAIDSIIEFEVVSPSGDVIIINDKSNPKLFFGLKGGFNNFGIVTRITMKTFPQGAVWGGTILYEPKYIQDVTAAFLKFTLKVTDPKASIITTFNNFLQQPVITQLFFYDGSCPPDGIFDDFLDIPSISNDVSERSFLSLVQSFPANELPDARGVFDTVPLATFTPGLLNTIFNECLNVGKAIGASSGILASYSSEPFLPNILSHNCSPSAYPPTRSQAFLPFNVYIAWKDKAFDDNIFKLIHESTTRIRESAINEGQSNIVDAPLYPNYAIFGTPLEKMYGDNVEVLEELKTRMDPKQVMNLCGGFKFI</sequence>
<dbReference type="GO" id="GO:0071949">
    <property type="term" value="F:FAD binding"/>
    <property type="evidence" value="ECO:0007669"/>
    <property type="project" value="InterPro"/>
</dbReference>
<dbReference type="GO" id="GO:0016491">
    <property type="term" value="F:oxidoreductase activity"/>
    <property type="evidence" value="ECO:0007669"/>
    <property type="project" value="UniProtKB-KW"/>
</dbReference>
<evidence type="ECO:0000259" key="6">
    <source>
        <dbReference type="PROSITE" id="PS51387"/>
    </source>
</evidence>
<keyword evidence="3" id="KW-0274">FAD</keyword>